<accession>A0A512HDE4</accession>
<feature type="transmembrane region" description="Helical" evidence="2">
    <location>
        <begin position="6"/>
        <end position="23"/>
    </location>
</feature>
<sequence length="176" mass="19130">MVWGWLIGWLVMIARMWVSAALIKRFRAVDTNCNMVTIFCDEATSARETRPTFGCESWFVTPVDSIGSHQEEHTMMKQIASGLIAAAFTVITVSEAHAWSRNRTVTGYRGTAQLSVSGSCVGYSCSRSVTRTGPYGNMASRNRSVVCDPASRSCASSSTTTGPNGGTIYREGGVHW</sequence>
<proteinExistence type="predicted"/>
<comment type="caution">
    <text evidence="3">The sequence shown here is derived from an EMBL/GenBank/DDBJ whole genome shotgun (WGS) entry which is preliminary data.</text>
</comment>
<evidence type="ECO:0000313" key="4">
    <source>
        <dbReference type="Proteomes" id="UP000321717"/>
    </source>
</evidence>
<keyword evidence="4" id="KW-1185">Reference proteome</keyword>
<keyword evidence="2" id="KW-1133">Transmembrane helix</keyword>
<keyword evidence="2" id="KW-0472">Membrane</keyword>
<dbReference type="AlphaFoldDB" id="A0A512HDE4"/>
<organism evidence="3 4">
    <name type="scientific">Ciceribacter naphthalenivorans</name>
    <dbReference type="NCBI Taxonomy" id="1118451"/>
    <lineage>
        <taxon>Bacteria</taxon>
        <taxon>Pseudomonadati</taxon>
        <taxon>Pseudomonadota</taxon>
        <taxon>Alphaproteobacteria</taxon>
        <taxon>Hyphomicrobiales</taxon>
        <taxon>Rhizobiaceae</taxon>
        <taxon>Ciceribacter</taxon>
    </lineage>
</organism>
<gene>
    <name evidence="3" type="ORF">RNA01_04060</name>
</gene>
<protein>
    <submittedName>
        <fullName evidence="3">Uncharacterized protein</fullName>
    </submittedName>
</protein>
<evidence type="ECO:0000313" key="3">
    <source>
        <dbReference type="EMBL" id="GEO83474.1"/>
    </source>
</evidence>
<evidence type="ECO:0000256" key="2">
    <source>
        <dbReference type="SAM" id="Phobius"/>
    </source>
</evidence>
<evidence type="ECO:0000256" key="1">
    <source>
        <dbReference type="SAM" id="MobiDB-lite"/>
    </source>
</evidence>
<name>A0A512HDE4_9HYPH</name>
<dbReference type="Proteomes" id="UP000321717">
    <property type="component" value="Unassembled WGS sequence"/>
</dbReference>
<keyword evidence="2" id="KW-0812">Transmembrane</keyword>
<dbReference type="EMBL" id="BJZP01000002">
    <property type="protein sequence ID" value="GEO83474.1"/>
    <property type="molecule type" value="Genomic_DNA"/>
</dbReference>
<feature type="region of interest" description="Disordered" evidence="1">
    <location>
        <begin position="156"/>
        <end position="176"/>
    </location>
</feature>
<reference evidence="3 4" key="1">
    <citation type="submission" date="2019-07" db="EMBL/GenBank/DDBJ databases">
        <title>Whole genome shotgun sequence of Rhizobium naphthalenivorans NBRC 107585.</title>
        <authorList>
            <person name="Hosoyama A."/>
            <person name="Uohara A."/>
            <person name="Ohji S."/>
            <person name="Ichikawa N."/>
        </authorList>
    </citation>
    <scope>NUCLEOTIDE SEQUENCE [LARGE SCALE GENOMIC DNA]</scope>
    <source>
        <strain evidence="3 4">NBRC 107585</strain>
    </source>
</reference>